<name>A0A1T4YCG9_9CLOT</name>
<dbReference type="Proteomes" id="UP000190105">
    <property type="component" value="Unassembled WGS sequence"/>
</dbReference>
<dbReference type="InterPro" id="IPR012341">
    <property type="entry name" value="6hp_glycosidase-like_sf"/>
</dbReference>
<dbReference type="PANTHER" id="PTHR11051">
    <property type="entry name" value="GLYCOSYL HYDROLASE-RELATED"/>
    <property type="match status" value="1"/>
</dbReference>
<dbReference type="GO" id="GO:0005975">
    <property type="term" value="P:carbohydrate metabolic process"/>
    <property type="evidence" value="ECO:0007669"/>
    <property type="project" value="InterPro"/>
</dbReference>
<dbReference type="GO" id="GO:0004553">
    <property type="term" value="F:hydrolase activity, hydrolyzing O-glycosyl compounds"/>
    <property type="evidence" value="ECO:0007669"/>
    <property type="project" value="TreeGrafter"/>
</dbReference>
<evidence type="ECO:0000259" key="1">
    <source>
        <dbReference type="Pfam" id="PF03632"/>
    </source>
</evidence>
<feature type="domain" description="Glycoside hydrolase family 65 central catalytic" evidence="1">
    <location>
        <begin position="158"/>
        <end position="519"/>
    </location>
</feature>
<evidence type="ECO:0000259" key="2">
    <source>
        <dbReference type="Pfam" id="PF03633"/>
    </source>
</evidence>
<dbReference type="Pfam" id="PF03633">
    <property type="entry name" value="Glyco_hydro_65C"/>
    <property type="match status" value="1"/>
</dbReference>
<evidence type="ECO:0000313" key="4">
    <source>
        <dbReference type="Proteomes" id="UP000190105"/>
    </source>
</evidence>
<proteinExistence type="predicted"/>
<dbReference type="PANTHER" id="PTHR11051:SF8">
    <property type="entry name" value="PROTEIN-GLUCOSYLGALACTOSYLHYDROXYLYSINE GLUCOSIDASE"/>
    <property type="match status" value="1"/>
</dbReference>
<organism evidence="3 4">
    <name type="scientific">Caloramator quimbayensis</name>
    <dbReference type="NCBI Taxonomy" id="1147123"/>
    <lineage>
        <taxon>Bacteria</taxon>
        <taxon>Bacillati</taxon>
        <taxon>Bacillota</taxon>
        <taxon>Clostridia</taxon>
        <taxon>Eubacteriales</taxon>
        <taxon>Clostridiaceae</taxon>
        <taxon>Caloramator</taxon>
    </lineage>
</organism>
<dbReference type="Gene3D" id="1.50.10.10">
    <property type="match status" value="1"/>
</dbReference>
<evidence type="ECO:0000313" key="3">
    <source>
        <dbReference type="EMBL" id="SKA99469.1"/>
    </source>
</evidence>
<gene>
    <name evidence="3" type="ORF">SAMN05443428_1362</name>
</gene>
<feature type="domain" description="Glycoside hydrolase family 65 C-terminal" evidence="2">
    <location>
        <begin position="529"/>
        <end position="590"/>
    </location>
</feature>
<dbReference type="InterPro" id="IPR005195">
    <property type="entry name" value="Glyco_hydro_65_M"/>
</dbReference>
<dbReference type="InterPro" id="IPR005194">
    <property type="entry name" value="Glyco_hydro_65_C"/>
</dbReference>
<protein>
    <submittedName>
        <fullName evidence="3">Alpha,alpha-trehalose phosphorylase</fullName>
    </submittedName>
</protein>
<dbReference type="STRING" id="1147123.SAMN05443428_1362"/>
<dbReference type="SUPFAM" id="SSF48208">
    <property type="entry name" value="Six-hairpin glycosidases"/>
    <property type="match status" value="1"/>
</dbReference>
<dbReference type="Gene3D" id="2.70.98.40">
    <property type="entry name" value="Glycoside hydrolase, family 65, N-terminal domain"/>
    <property type="match status" value="1"/>
</dbReference>
<dbReference type="InterPro" id="IPR037018">
    <property type="entry name" value="GH65_N"/>
</dbReference>
<dbReference type="InterPro" id="IPR008928">
    <property type="entry name" value="6-hairpin_glycosidase_sf"/>
</dbReference>
<dbReference type="Gene3D" id="2.60.420.10">
    <property type="entry name" value="Maltose phosphorylase, domain 3"/>
    <property type="match status" value="1"/>
</dbReference>
<accession>A0A1T4YCG9</accession>
<dbReference type="EMBL" id="FUYH01000036">
    <property type="protein sequence ID" value="SKA99469.1"/>
    <property type="molecule type" value="Genomic_DNA"/>
</dbReference>
<dbReference type="AlphaFoldDB" id="A0A1T4YCG9"/>
<keyword evidence="4" id="KW-1185">Reference proteome</keyword>
<sequence>MLDGDVKNSISIEDPRLGSGILDRAFLINDKGIDKDILKMQIKTKNSGLRLLCTSKNILKGSNDCISYDYKEEYKIGICYEFNIKKSQQILFNKYIVYITSRDCCEHDMDDISSKILNEALNKGFEEIKTEQIGYMKDFWYKSDVEIKGNLYLQQGIRFNMFHLLQSTGKDGKTNIGAKGLTGEGYEGHYFWDTEMYVIPFFTYTKPEIARKLLEYRYNTLDKARERARQMSHEKGALFPWRTINGEECSAYFPASTAQYHINSDIAYAIKKYVEAAEDFDFLREMGAKIVFESVRIFADICHFVENKGYCIDGVTGPDEYTAIVNNNAYTNIMAKEHLKYAFDTAMLLKEKYISDFNNIKNELCLEDDEIDNWKTISDNMYIPYDNNLKIHPQDDTFLSKKIWDFENTPKEKYPLLLNYHPLVIYRHQVCKQADWVLALFLFSEKFTIEQKKRDFEYYEKITTHDSSLSPCIFSIAACDVGYIDKAYDYFIKTARMDLDDNHGNTKDGIHAANMAGSYMDIVFGFGGFRVFEDKVFFKPALLGSWQGYSFKVNYKKRLIKVSVDMKKVCFDLIEGEDLTVFCYDNELKLSKNNPYIVDIMR</sequence>
<dbReference type="OrthoDB" id="9758855at2"/>
<dbReference type="Pfam" id="PF03632">
    <property type="entry name" value="Glyco_hydro_65m"/>
    <property type="match status" value="1"/>
</dbReference>
<reference evidence="4" key="1">
    <citation type="submission" date="2017-02" db="EMBL/GenBank/DDBJ databases">
        <authorList>
            <person name="Varghese N."/>
            <person name="Submissions S."/>
        </authorList>
    </citation>
    <scope>NUCLEOTIDE SEQUENCE [LARGE SCALE GENOMIC DNA]</scope>
    <source>
        <strain evidence="4">USBA 833</strain>
    </source>
</reference>